<protein>
    <recommendedName>
        <fullName evidence="8">PIN domain-containing protein</fullName>
    </recommendedName>
</protein>
<keyword evidence="4" id="KW-0479">Metal-binding</keyword>
<evidence type="ECO:0000256" key="7">
    <source>
        <dbReference type="ARBA" id="ARBA00038093"/>
    </source>
</evidence>
<keyword evidence="5" id="KW-0378">Hydrolase</keyword>
<evidence type="ECO:0000256" key="1">
    <source>
        <dbReference type="ARBA" id="ARBA00001946"/>
    </source>
</evidence>
<evidence type="ECO:0000256" key="4">
    <source>
        <dbReference type="ARBA" id="ARBA00022723"/>
    </source>
</evidence>
<feature type="domain" description="PIN" evidence="8">
    <location>
        <begin position="16"/>
        <end position="125"/>
    </location>
</feature>
<dbReference type="InterPro" id="IPR002716">
    <property type="entry name" value="PIN_dom"/>
</dbReference>
<dbReference type="GO" id="GO:0004518">
    <property type="term" value="F:nuclease activity"/>
    <property type="evidence" value="ECO:0007669"/>
    <property type="project" value="UniProtKB-KW"/>
</dbReference>
<evidence type="ECO:0000256" key="2">
    <source>
        <dbReference type="ARBA" id="ARBA00022649"/>
    </source>
</evidence>
<keyword evidence="2" id="KW-1277">Toxin-antitoxin system</keyword>
<dbReference type="AlphaFoldDB" id="A0A1G8BG27"/>
<dbReference type="PANTHER" id="PTHR33653">
    <property type="entry name" value="RIBONUCLEASE VAPC2"/>
    <property type="match status" value="1"/>
</dbReference>
<dbReference type="CDD" id="cd18738">
    <property type="entry name" value="PIN_VapC4-5_FitB-like"/>
    <property type="match status" value="1"/>
</dbReference>
<dbReference type="Pfam" id="PF01850">
    <property type="entry name" value="PIN"/>
    <property type="match status" value="1"/>
</dbReference>
<dbReference type="InterPro" id="IPR050556">
    <property type="entry name" value="Type_II_TA_system_RNase"/>
</dbReference>
<evidence type="ECO:0000259" key="8">
    <source>
        <dbReference type="Pfam" id="PF01850"/>
    </source>
</evidence>
<comment type="similarity">
    <text evidence="7">Belongs to the PINc/VapC protein family.</text>
</comment>
<dbReference type="STRING" id="659014.SAMN04487996_13327"/>
<dbReference type="OrthoDB" id="676982at2"/>
<evidence type="ECO:0000256" key="6">
    <source>
        <dbReference type="ARBA" id="ARBA00022842"/>
    </source>
</evidence>
<evidence type="ECO:0000256" key="3">
    <source>
        <dbReference type="ARBA" id="ARBA00022722"/>
    </source>
</evidence>
<sequence length="133" mass="15384">MLWMHRDVCVMSGTKILIDTNIAINLFKGDDRLGTLLQDRETYVSFISELELLGYQAITIEEESWVEMFLDECTIIDINSGIKEITTYVRRQYNLKLPDAIIAATSIFLGVPLLSTDDHFDRVKELIFIFYQP</sequence>
<reference evidence="10" key="1">
    <citation type="submission" date="2016-10" db="EMBL/GenBank/DDBJ databases">
        <authorList>
            <person name="Varghese N."/>
            <person name="Submissions S."/>
        </authorList>
    </citation>
    <scope>NUCLEOTIDE SEQUENCE [LARGE SCALE GENOMIC DNA]</scope>
    <source>
        <strain evidence="10">DSM 25329</strain>
    </source>
</reference>
<dbReference type="PANTHER" id="PTHR33653:SF1">
    <property type="entry name" value="RIBONUCLEASE VAPC2"/>
    <property type="match status" value="1"/>
</dbReference>
<keyword evidence="3" id="KW-0540">Nuclease</keyword>
<dbReference type="Gene3D" id="3.40.50.1010">
    <property type="entry name" value="5'-nuclease"/>
    <property type="match status" value="1"/>
</dbReference>
<dbReference type="Proteomes" id="UP000198748">
    <property type="component" value="Unassembled WGS sequence"/>
</dbReference>
<dbReference type="GO" id="GO:0016787">
    <property type="term" value="F:hydrolase activity"/>
    <property type="evidence" value="ECO:0007669"/>
    <property type="project" value="UniProtKB-KW"/>
</dbReference>
<dbReference type="EMBL" id="FNAN01000033">
    <property type="protein sequence ID" value="SDH32167.1"/>
    <property type="molecule type" value="Genomic_DNA"/>
</dbReference>
<organism evidence="9 10">
    <name type="scientific">Dyadobacter soli</name>
    <dbReference type="NCBI Taxonomy" id="659014"/>
    <lineage>
        <taxon>Bacteria</taxon>
        <taxon>Pseudomonadati</taxon>
        <taxon>Bacteroidota</taxon>
        <taxon>Cytophagia</taxon>
        <taxon>Cytophagales</taxon>
        <taxon>Spirosomataceae</taxon>
        <taxon>Dyadobacter</taxon>
    </lineage>
</organism>
<dbReference type="InterPro" id="IPR029060">
    <property type="entry name" value="PIN-like_dom_sf"/>
</dbReference>
<keyword evidence="6" id="KW-0460">Magnesium</keyword>
<keyword evidence="10" id="KW-1185">Reference proteome</keyword>
<evidence type="ECO:0000256" key="5">
    <source>
        <dbReference type="ARBA" id="ARBA00022801"/>
    </source>
</evidence>
<dbReference type="SUPFAM" id="SSF88723">
    <property type="entry name" value="PIN domain-like"/>
    <property type="match status" value="1"/>
</dbReference>
<dbReference type="GO" id="GO:0046872">
    <property type="term" value="F:metal ion binding"/>
    <property type="evidence" value="ECO:0007669"/>
    <property type="project" value="UniProtKB-KW"/>
</dbReference>
<evidence type="ECO:0000313" key="9">
    <source>
        <dbReference type="EMBL" id="SDH32167.1"/>
    </source>
</evidence>
<comment type="cofactor">
    <cofactor evidence="1">
        <name>Mg(2+)</name>
        <dbReference type="ChEBI" id="CHEBI:18420"/>
    </cofactor>
</comment>
<evidence type="ECO:0000313" key="10">
    <source>
        <dbReference type="Proteomes" id="UP000198748"/>
    </source>
</evidence>
<gene>
    <name evidence="9" type="ORF">SAMN04487996_13327</name>
</gene>
<proteinExistence type="inferred from homology"/>
<accession>A0A1G8BG27</accession>
<name>A0A1G8BG27_9BACT</name>